<protein>
    <recommendedName>
        <fullName evidence="1">LysR substrate-binding domain-containing protein</fullName>
    </recommendedName>
</protein>
<gene>
    <name evidence="2" type="ORF">PS941_01766</name>
</gene>
<name>A0A5E7T0P2_PSEFL</name>
<dbReference type="SUPFAM" id="SSF53850">
    <property type="entry name" value="Periplasmic binding protein-like II"/>
    <property type="match status" value="1"/>
</dbReference>
<dbReference type="EMBL" id="CABVJC010000002">
    <property type="protein sequence ID" value="VVP91874.1"/>
    <property type="molecule type" value="Genomic_DNA"/>
</dbReference>
<dbReference type="OrthoDB" id="6892064at2"/>
<organism evidence="2 3">
    <name type="scientific">Pseudomonas fluorescens</name>
    <dbReference type="NCBI Taxonomy" id="294"/>
    <lineage>
        <taxon>Bacteria</taxon>
        <taxon>Pseudomonadati</taxon>
        <taxon>Pseudomonadota</taxon>
        <taxon>Gammaproteobacteria</taxon>
        <taxon>Pseudomonadales</taxon>
        <taxon>Pseudomonadaceae</taxon>
        <taxon>Pseudomonas</taxon>
    </lineage>
</organism>
<sequence>MTRMAVDAWRQKQRFSPNIVLEANSIAILNNVLKQCRLATILLDAIVREQAGLRELRTILSLPGRTVVLYRRNNGYHSVAADAFAKLVSVLRTRVCLIAWAKIVGSGSIASRPL</sequence>
<dbReference type="Proteomes" id="UP000326452">
    <property type="component" value="Unassembled WGS sequence"/>
</dbReference>
<accession>A0A5E7T0P2</accession>
<evidence type="ECO:0000313" key="3">
    <source>
        <dbReference type="Proteomes" id="UP000326452"/>
    </source>
</evidence>
<dbReference type="AlphaFoldDB" id="A0A5E7T0P2"/>
<dbReference type="InterPro" id="IPR005119">
    <property type="entry name" value="LysR_subst-bd"/>
</dbReference>
<dbReference type="Gene3D" id="3.40.190.290">
    <property type="match status" value="1"/>
</dbReference>
<evidence type="ECO:0000313" key="2">
    <source>
        <dbReference type="EMBL" id="VVP91874.1"/>
    </source>
</evidence>
<proteinExistence type="predicted"/>
<feature type="domain" description="LysR substrate-binding" evidence="1">
    <location>
        <begin position="2"/>
        <end position="88"/>
    </location>
</feature>
<reference evidence="2 3" key="1">
    <citation type="submission" date="2019-09" db="EMBL/GenBank/DDBJ databases">
        <authorList>
            <person name="Chandra G."/>
            <person name="Truman W A."/>
        </authorList>
    </citation>
    <scope>NUCLEOTIDE SEQUENCE [LARGE SCALE GENOMIC DNA]</scope>
    <source>
        <strain evidence="2">PS941</strain>
    </source>
</reference>
<evidence type="ECO:0000259" key="1">
    <source>
        <dbReference type="Pfam" id="PF03466"/>
    </source>
</evidence>
<dbReference type="Pfam" id="PF03466">
    <property type="entry name" value="LysR_substrate"/>
    <property type="match status" value="1"/>
</dbReference>